<evidence type="ECO:0000313" key="2">
    <source>
        <dbReference type="EMBL" id="GBP36846.1"/>
    </source>
</evidence>
<feature type="region of interest" description="Disordered" evidence="1">
    <location>
        <begin position="1"/>
        <end position="27"/>
    </location>
</feature>
<organism evidence="2 3">
    <name type="scientific">Eumeta variegata</name>
    <name type="common">Bagworm moth</name>
    <name type="synonym">Eumeta japonica</name>
    <dbReference type="NCBI Taxonomy" id="151549"/>
    <lineage>
        <taxon>Eukaryota</taxon>
        <taxon>Metazoa</taxon>
        <taxon>Ecdysozoa</taxon>
        <taxon>Arthropoda</taxon>
        <taxon>Hexapoda</taxon>
        <taxon>Insecta</taxon>
        <taxon>Pterygota</taxon>
        <taxon>Neoptera</taxon>
        <taxon>Endopterygota</taxon>
        <taxon>Lepidoptera</taxon>
        <taxon>Glossata</taxon>
        <taxon>Ditrysia</taxon>
        <taxon>Tineoidea</taxon>
        <taxon>Psychidae</taxon>
        <taxon>Oiketicinae</taxon>
        <taxon>Eumeta</taxon>
    </lineage>
</organism>
<reference evidence="2 3" key="1">
    <citation type="journal article" date="2019" name="Commun. Biol.">
        <title>The bagworm genome reveals a unique fibroin gene that provides high tensile strength.</title>
        <authorList>
            <person name="Kono N."/>
            <person name="Nakamura H."/>
            <person name="Ohtoshi R."/>
            <person name="Tomita M."/>
            <person name="Numata K."/>
            <person name="Arakawa K."/>
        </authorList>
    </citation>
    <scope>NUCLEOTIDE SEQUENCE [LARGE SCALE GENOMIC DNA]</scope>
</reference>
<gene>
    <name evidence="2" type="ORF">EVAR_96092_1</name>
</gene>
<dbReference type="Proteomes" id="UP000299102">
    <property type="component" value="Unassembled WGS sequence"/>
</dbReference>
<dbReference type="EMBL" id="BGZK01000324">
    <property type="protein sequence ID" value="GBP36846.1"/>
    <property type="molecule type" value="Genomic_DNA"/>
</dbReference>
<evidence type="ECO:0000256" key="1">
    <source>
        <dbReference type="SAM" id="MobiDB-lite"/>
    </source>
</evidence>
<dbReference type="AlphaFoldDB" id="A0A4C1VDG2"/>
<evidence type="ECO:0000313" key="3">
    <source>
        <dbReference type="Proteomes" id="UP000299102"/>
    </source>
</evidence>
<proteinExistence type="predicted"/>
<name>A0A4C1VDG2_EUMVA</name>
<sequence>MQKVLNHAEGAELDLEPSSDEHWGAVKDPKFRSELKKIMGRYIPATRNNGQPGIADENLSRPTRADVTAGRAAPGVETRVETNTNELRRDGNDALTLDVRAALRTPDEIDRLHYTDNKLLDVYNKVKAHQSKNKTDIDDREALEARVARQAPYKLSLDRPLHMQKGTKAIFPEISSTTCGHVTRAGYVGEPTAHAGTEPAAPASGTVDSGPTGAGELCGAAGGTGAARPDPHRPGPNRLNMIYASTPYAKCTAFCIPLHKKMDSYSKVRMLQRPAACGRSVRKSLRVAQADNRARRRRRYGRFKTSAFL</sequence>
<comment type="caution">
    <text evidence="2">The sequence shown here is derived from an EMBL/GenBank/DDBJ whole genome shotgun (WGS) entry which is preliminary data.</text>
</comment>
<accession>A0A4C1VDG2</accession>
<protein>
    <submittedName>
        <fullName evidence="2">Uncharacterized protein</fullName>
    </submittedName>
</protein>
<keyword evidence="3" id="KW-1185">Reference proteome</keyword>